<keyword evidence="2 5" id="KW-0812">Transmembrane</keyword>
<evidence type="ECO:0000313" key="8">
    <source>
        <dbReference type="Proteomes" id="UP000006415"/>
    </source>
</evidence>
<dbReference type="eggNOG" id="COG2271">
    <property type="taxonomic scope" value="Bacteria"/>
</dbReference>
<dbReference type="InterPro" id="IPR020846">
    <property type="entry name" value="MFS_dom"/>
</dbReference>
<feature type="transmembrane region" description="Helical" evidence="5">
    <location>
        <begin position="92"/>
        <end position="111"/>
    </location>
</feature>
<evidence type="ECO:0000256" key="4">
    <source>
        <dbReference type="ARBA" id="ARBA00023136"/>
    </source>
</evidence>
<sequence length="454" mass="47609">MTGNANEYRRPVKPRSPYLQIFSLPGSAAFCAAAAVARMPMAMVSLGIVLALNHLYKDWATGGFMTALYVLCAAVVTPVYARLFDRFGQRSIGLLLTALQTAGFILFAAAAQNRVHLALLFVLAAYLGLTSFSIGALVRTRWAWATAQQNGSSLLDTAYSLESAVDETVFIIGPILVAFLASGGTPTLPFYVCAAAEGIGGLVFFLLPSAAFHAVDTLALSGVPEGGNISPAPSVSPAVQDEAGRADYDSSSTVTSSGLADRHPKRLAFMYPGMLLLCCAFISFNSTFSAFDVAMTALMKSMGQERLLGLQLALFAAGSCAGAILFGSRQHHGNPWRRLVILMAYLTLGFVGIALFSRNIAVIGIIEVIAGLSVAPIFASGNLMVKGIVPASSLTEGLSWLSTASTVGAALGSAVCGRILDSFGPVAGLSSLWILTAVSLIFLAAGYMRYARRT</sequence>
<dbReference type="SUPFAM" id="SSF103473">
    <property type="entry name" value="MFS general substrate transporter"/>
    <property type="match status" value="1"/>
</dbReference>
<dbReference type="PANTHER" id="PTHR23542">
    <property type="match status" value="1"/>
</dbReference>
<protein>
    <recommendedName>
        <fullName evidence="6">Major facilitator superfamily (MFS) profile domain-containing protein</fullName>
    </recommendedName>
</protein>
<accession>J0WZT3</accession>
<name>J0WZT3_9BIFI</name>
<evidence type="ECO:0000256" key="3">
    <source>
        <dbReference type="ARBA" id="ARBA00022989"/>
    </source>
</evidence>
<dbReference type="GO" id="GO:0005886">
    <property type="term" value="C:plasma membrane"/>
    <property type="evidence" value="ECO:0007669"/>
    <property type="project" value="UniProtKB-SubCell"/>
</dbReference>
<keyword evidence="8" id="KW-1185">Reference proteome</keyword>
<dbReference type="Gene3D" id="1.20.1250.20">
    <property type="entry name" value="MFS general substrate transporter like domains"/>
    <property type="match status" value="1"/>
</dbReference>
<feature type="transmembrane region" description="Helical" evidence="5">
    <location>
        <begin position="362"/>
        <end position="385"/>
    </location>
</feature>
<dbReference type="Pfam" id="PF07690">
    <property type="entry name" value="MFS_1"/>
    <property type="match status" value="1"/>
</dbReference>
<keyword evidence="4 5" id="KW-0472">Membrane</keyword>
<feature type="transmembrane region" description="Helical" evidence="5">
    <location>
        <begin position="188"/>
        <end position="207"/>
    </location>
</feature>
<dbReference type="OrthoDB" id="9180256at2"/>
<proteinExistence type="predicted"/>
<reference evidence="7 8" key="1">
    <citation type="submission" date="2012-01" db="EMBL/GenBank/DDBJ databases">
        <title>The Genome Sequence of Scardovia wiggsiae F0424.</title>
        <authorList>
            <consortium name="The Broad Institute Genome Sequencing Platform"/>
            <person name="Earl A."/>
            <person name="Ward D."/>
            <person name="Feldgarden M."/>
            <person name="Gevers D."/>
            <person name="Izard J."/>
            <person name="Ganesan A."/>
            <person name="Baranova O.V."/>
            <person name="Blanton J.M."/>
            <person name="Tanner A.C."/>
            <person name="Mathney J."/>
            <person name="Dewhirst F.E."/>
            <person name="Young S.K."/>
            <person name="Zeng Q."/>
            <person name="Gargeya S."/>
            <person name="Fitzgerald M."/>
            <person name="Haas B."/>
            <person name="Abouelleil A."/>
            <person name="Alvarado L."/>
            <person name="Arachchi H.M."/>
            <person name="Berlin A."/>
            <person name="Chapman S.B."/>
            <person name="Gearin G."/>
            <person name="Goldberg J."/>
            <person name="Griggs A."/>
            <person name="Gujja S."/>
            <person name="Hansen M."/>
            <person name="Heiman D."/>
            <person name="Howarth C."/>
            <person name="Larimer J."/>
            <person name="Lui A."/>
            <person name="MacDonald P.J.P."/>
            <person name="McCowen C."/>
            <person name="Montmayeur A."/>
            <person name="Murphy C."/>
            <person name="Neiman D."/>
            <person name="Pearson M."/>
            <person name="Priest M."/>
            <person name="Roberts A."/>
            <person name="Saif S."/>
            <person name="Shea T."/>
            <person name="Sisk P."/>
            <person name="Stolte C."/>
            <person name="Sykes S."/>
            <person name="Wortman J."/>
            <person name="Nusbaum C."/>
            <person name="Birren B."/>
        </authorList>
    </citation>
    <scope>NUCLEOTIDE SEQUENCE [LARGE SCALE GENOMIC DNA]</scope>
    <source>
        <strain evidence="7 8">F0424</strain>
    </source>
</reference>
<evidence type="ECO:0000256" key="5">
    <source>
        <dbReference type="SAM" id="Phobius"/>
    </source>
</evidence>
<feature type="transmembrane region" description="Helical" evidence="5">
    <location>
        <begin position="21"/>
        <end position="39"/>
    </location>
</feature>
<evidence type="ECO:0000256" key="2">
    <source>
        <dbReference type="ARBA" id="ARBA00022692"/>
    </source>
</evidence>
<feature type="transmembrane region" description="Helical" evidence="5">
    <location>
        <begin position="59"/>
        <end position="80"/>
    </location>
</feature>
<comment type="subcellular location">
    <subcellularLocation>
        <location evidence="1">Cell membrane</location>
        <topology evidence="1">Multi-pass membrane protein</topology>
    </subcellularLocation>
</comment>
<feature type="transmembrane region" description="Helical" evidence="5">
    <location>
        <begin position="308"/>
        <end position="327"/>
    </location>
</feature>
<dbReference type="EMBL" id="AGZS01000002">
    <property type="protein sequence ID" value="EJD65094.1"/>
    <property type="molecule type" value="Genomic_DNA"/>
</dbReference>
<dbReference type="InterPro" id="IPR011701">
    <property type="entry name" value="MFS"/>
</dbReference>
<dbReference type="HOGENOM" id="CLU_033532_0_1_11"/>
<feature type="transmembrane region" description="Helical" evidence="5">
    <location>
        <begin position="426"/>
        <end position="448"/>
    </location>
</feature>
<dbReference type="PANTHER" id="PTHR23542:SF1">
    <property type="entry name" value="MAJOR FACILITATOR SUPERFAMILY (MFS) PROFILE DOMAIN-CONTAINING PROTEIN"/>
    <property type="match status" value="1"/>
</dbReference>
<feature type="transmembrane region" description="Helical" evidence="5">
    <location>
        <begin position="267"/>
        <end position="288"/>
    </location>
</feature>
<dbReference type="GO" id="GO:0022857">
    <property type="term" value="F:transmembrane transporter activity"/>
    <property type="evidence" value="ECO:0007669"/>
    <property type="project" value="InterPro"/>
</dbReference>
<evidence type="ECO:0000259" key="6">
    <source>
        <dbReference type="PROSITE" id="PS50850"/>
    </source>
</evidence>
<feature type="transmembrane region" description="Helical" evidence="5">
    <location>
        <begin position="117"/>
        <end position="138"/>
    </location>
</feature>
<comment type="caution">
    <text evidence="7">The sequence shown here is derived from an EMBL/GenBank/DDBJ whole genome shotgun (WGS) entry which is preliminary data.</text>
</comment>
<evidence type="ECO:0000256" key="1">
    <source>
        <dbReference type="ARBA" id="ARBA00004651"/>
    </source>
</evidence>
<dbReference type="PROSITE" id="PS50850">
    <property type="entry name" value="MFS"/>
    <property type="match status" value="1"/>
</dbReference>
<keyword evidence="3 5" id="KW-1133">Transmembrane helix</keyword>
<dbReference type="InterPro" id="IPR036259">
    <property type="entry name" value="MFS_trans_sf"/>
</dbReference>
<gene>
    <name evidence="7" type="ORF">HMPREF9156_00538</name>
</gene>
<dbReference type="STRING" id="857290.HMPREF9156_00538"/>
<dbReference type="Proteomes" id="UP000006415">
    <property type="component" value="Unassembled WGS sequence"/>
</dbReference>
<organism evidence="7 8">
    <name type="scientific">Scardovia wiggsiae F0424</name>
    <dbReference type="NCBI Taxonomy" id="857290"/>
    <lineage>
        <taxon>Bacteria</taxon>
        <taxon>Bacillati</taxon>
        <taxon>Actinomycetota</taxon>
        <taxon>Actinomycetes</taxon>
        <taxon>Bifidobacteriales</taxon>
        <taxon>Bifidobacteriaceae</taxon>
        <taxon>Scardovia</taxon>
    </lineage>
</organism>
<dbReference type="AlphaFoldDB" id="J0WZT3"/>
<feature type="transmembrane region" description="Helical" evidence="5">
    <location>
        <begin position="339"/>
        <end position="356"/>
    </location>
</feature>
<evidence type="ECO:0000313" key="7">
    <source>
        <dbReference type="EMBL" id="EJD65094.1"/>
    </source>
</evidence>
<feature type="domain" description="Major facilitator superfamily (MFS) profile" evidence="6">
    <location>
        <begin position="273"/>
        <end position="454"/>
    </location>
</feature>